<dbReference type="RefSeq" id="WP_163347246.1">
    <property type="nucleotide sequence ID" value="NZ_CP048409.1"/>
</dbReference>
<sequence length="230" mass="26776">MPKKTKAIKVTDKRAQKAWLKKVKPSVYEIEVKEPNKTILIVGEGQAEKLYFESFPVLTLTVEAIDLGGQSKLKLIEMTESIIANSKKKYDEVWCVFDMDIKQGEKELADFDNAIISGKAKGYNIAYSNDAFELWFYLHYNFTDQASHRKFYYKTLGDLWNCNYEKIGKSYEFCQNIYARLESDISASQEEAIKRADKLFKSQSHLDYHKQNPVTLVYELVKFLNENSRK</sequence>
<keyword evidence="2" id="KW-1185">Reference proteome</keyword>
<name>A0A6C0RDR0_9BACT</name>
<dbReference type="AlphaFoldDB" id="A0A6C0RDR0"/>
<accession>A0A6C0RDR0</accession>
<dbReference type="KEGG" id="drc:G0Q07_14190"/>
<proteinExistence type="predicted"/>
<gene>
    <name evidence="1" type="ORF">G0Q07_14190</name>
</gene>
<reference evidence="1 2" key="1">
    <citation type="submission" date="2020-02" db="EMBL/GenBank/DDBJ databases">
        <title>Genome sequencing for Draconibacterium sp. strain M1.</title>
        <authorList>
            <person name="Park S.-J."/>
        </authorList>
    </citation>
    <scope>NUCLEOTIDE SEQUENCE [LARGE SCALE GENOMIC DNA]</scope>
    <source>
        <strain evidence="1 2">M1</strain>
    </source>
</reference>
<dbReference type="Proteomes" id="UP000474630">
    <property type="component" value="Chromosome"/>
</dbReference>
<evidence type="ECO:0000313" key="2">
    <source>
        <dbReference type="Proteomes" id="UP000474630"/>
    </source>
</evidence>
<dbReference type="EMBL" id="CP048409">
    <property type="protein sequence ID" value="QIA08798.1"/>
    <property type="molecule type" value="Genomic_DNA"/>
</dbReference>
<dbReference type="InterPro" id="IPR025591">
    <property type="entry name" value="RloB"/>
</dbReference>
<evidence type="ECO:0000313" key="1">
    <source>
        <dbReference type="EMBL" id="QIA08798.1"/>
    </source>
</evidence>
<organism evidence="1 2">
    <name type="scientific">Draconibacterium halophilum</name>
    <dbReference type="NCBI Taxonomy" id="2706887"/>
    <lineage>
        <taxon>Bacteria</taxon>
        <taxon>Pseudomonadati</taxon>
        <taxon>Bacteroidota</taxon>
        <taxon>Bacteroidia</taxon>
        <taxon>Marinilabiliales</taxon>
        <taxon>Prolixibacteraceae</taxon>
        <taxon>Draconibacterium</taxon>
    </lineage>
</organism>
<protein>
    <submittedName>
        <fullName evidence="1">RloB domain-containing protein</fullName>
    </submittedName>
</protein>
<dbReference type="Pfam" id="PF13707">
    <property type="entry name" value="RloB"/>
    <property type="match status" value="1"/>
</dbReference>